<organism evidence="7 8">
    <name type="scientific">Trichocladium antarcticum</name>
    <dbReference type="NCBI Taxonomy" id="1450529"/>
    <lineage>
        <taxon>Eukaryota</taxon>
        <taxon>Fungi</taxon>
        <taxon>Dikarya</taxon>
        <taxon>Ascomycota</taxon>
        <taxon>Pezizomycotina</taxon>
        <taxon>Sordariomycetes</taxon>
        <taxon>Sordariomycetidae</taxon>
        <taxon>Sordariales</taxon>
        <taxon>Chaetomiaceae</taxon>
        <taxon>Trichocladium</taxon>
    </lineage>
</organism>
<feature type="compositionally biased region" description="Low complexity" evidence="5">
    <location>
        <begin position="1226"/>
        <end position="1237"/>
    </location>
</feature>
<dbReference type="Pfam" id="PF00628">
    <property type="entry name" value="PHD"/>
    <property type="match status" value="1"/>
</dbReference>
<name>A0AAN6UMP2_9PEZI</name>
<feature type="compositionally biased region" description="Basic residues" evidence="5">
    <location>
        <begin position="717"/>
        <end position="733"/>
    </location>
</feature>
<reference evidence="7" key="1">
    <citation type="journal article" date="2023" name="Mol. Phylogenet. Evol.">
        <title>Genome-scale phylogeny and comparative genomics of the fungal order Sordariales.</title>
        <authorList>
            <person name="Hensen N."/>
            <person name="Bonometti L."/>
            <person name="Westerberg I."/>
            <person name="Brannstrom I.O."/>
            <person name="Guillou S."/>
            <person name="Cros-Aarteil S."/>
            <person name="Calhoun S."/>
            <person name="Haridas S."/>
            <person name="Kuo A."/>
            <person name="Mondo S."/>
            <person name="Pangilinan J."/>
            <person name="Riley R."/>
            <person name="LaButti K."/>
            <person name="Andreopoulos B."/>
            <person name="Lipzen A."/>
            <person name="Chen C."/>
            <person name="Yan M."/>
            <person name="Daum C."/>
            <person name="Ng V."/>
            <person name="Clum A."/>
            <person name="Steindorff A."/>
            <person name="Ohm R.A."/>
            <person name="Martin F."/>
            <person name="Silar P."/>
            <person name="Natvig D.O."/>
            <person name="Lalanne C."/>
            <person name="Gautier V."/>
            <person name="Ament-Velasquez S.L."/>
            <person name="Kruys A."/>
            <person name="Hutchinson M.I."/>
            <person name="Powell A.J."/>
            <person name="Barry K."/>
            <person name="Miller A.N."/>
            <person name="Grigoriev I.V."/>
            <person name="Debuchy R."/>
            <person name="Gladieux P."/>
            <person name="Hiltunen Thoren M."/>
            <person name="Johannesson H."/>
        </authorList>
    </citation>
    <scope>NUCLEOTIDE SEQUENCE</scope>
    <source>
        <strain evidence="7">CBS 123565</strain>
    </source>
</reference>
<dbReference type="InterPro" id="IPR011011">
    <property type="entry name" value="Znf_FYVE_PHD"/>
</dbReference>
<evidence type="ECO:0000256" key="4">
    <source>
        <dbReference type="PROSITE-ProRule" id="PRU00146"/>
    </source>
</evidence>
<proteinExistence type="predicted"/>
<dbReference type="InterPro" id="IPR013083">
    <property type="entry name" value="Znf_RING/FYVE/PHD"/>
</dbReference>
<dbReference type="GO" id="GO:0032221">
    <property type="term" value="C:Rpd3S complex"/>
    <property type="evidence" value="ECO:0007669"/>
    <property type="project" value="TreeGrafter"/>
</dbReference>
<gene>
    <name evidence="7" type="ORF">BT67DRAFT_274085</name>
</gene>
<dbReference type="Gene3D" id="3.30.40.10">
    <property type="entry name" value="Zinc/RING finger domain, C3HC4 (zinc finger)"/>
    <property type="match status" value="2"/>
</dbReference>
<evidence type="ECO:0000256" key="1">
    <source>
        <dbReference type="ARBA" id="ARBA00022723"/>
    </source>
</evidence>
<dbReference type="PROSITE" id="PS01359">
    <property type="entry name" value="ZF_PHD_1"/>
    <property type="match status" value="1"/>
</dbReference>
<evidence type="ECO:0000259" key="6">
    <source>
        <dbReference type="PROSITE" id="PS50016"/>
    </source>
</evidence>
<feature type="compositionally biased region" description="Acidic residues" evidence="5">
    <location>
        <begin position="146"/>
        <end position="179"/>
    </location>
</feature>
<evidence type="ECO:0000256" key="5">
    <source>
        <dbReference type="SAM" id="MobiDB-lite"/>
    </source>
</evidence>
<feature type="region of interest" description="Disordered" evidence="5">
    <location>
        <begin position="609"/>
        <end position="763"/>
    </location>
</feature>
<feature type="compositionally biased region" description="Polar residues" evidence="5">
    <location>
        <begin position="1137"/>
        <end position="1173"/>
    </location>
</feature>
<feature type="compositionally biased region" description="Low complexity" evidence="5">
    <location>
        <begin position="448"/>
        <end position="466"/>
    </location>
</feature>
<feature type="region of interest" description="Disordered" evidence="5">
    <location>
        <begin position="1"/>
        <end position="59"/>
    </location>
</feature>
<keyword evidence="8" id="KW-1185">Reference proteome</keyword>
<dbReference type="CDD" id="cd15534">
    <property type="entry name" value="PHD2_PHF12_Rco1"/>
    <property type="match status" value="1"/>
</dbReference>
<dbReference type="AlphaFoldDB" id="A0AAN6UMP2"/>
<comment type="caution">
    <text evidence="7">The sequence shown here is derived from an EMBL/GenBank/DDBJ whole genome shotgun (WGS) entry which is preliminary data.</text>
</comment>
<dbReference type="InterPro" id="IPR019787">
    <property type="entry name" value="Znf_PHD-finger"/>
</dbReference>
<feature type="compositionally biased region" description="Basic residues" evidence="5">
    <location>
        <begin position="497"/>
        <end position="509"/>
    </location>
</feature>
<accession>A0AAN6UMP2</accession>
<feature type="compositionally biased region" description="Low complexity" evidence="5">
    <location>
        <begin position="189"/>
        <end position="201"/>
    </location>
</feature>
<dbReference type="CDD" id="cd15535">
    <property type="entry name" value="PHD1_Rco1"/>
    <property type="match status" value="1"/>
</dbReference>
<evidence type="ECO:0000313" key="7">
    <source>
        <dbReference type="EMBL" id="KAK4135375.1"/>
    </source>
</evidence>
<feature type="region of interest" description="Disordered" evidence="5">
    <location>
        <begin position="1134"/>
        <end position="1268"/>
    </location>
</feature>
<feature type="domain" description="PHD-type" evidence="6">
    <location>
        <begin position="765"/>
        <end position="812"/>
    </location>
</feature>
<evidence type="ECO:0000256" key="3">
    <source>
        <dbReference type="ARBA" id="ARBA00022833"/>
    </source>
</evidence>
<dbReference type="PROSITE" id="PS50016">
    <property type="entry name" value="ZF_PHD_2"/>
    <property type="match status" value="1"/>
</dbReference>
<dbReference type="InterPro" id="IPR019786">
    <property type="entry name" value="Zinc_finger_PHD-type_CS"/>
</dbReference>
<feature type="region of interest" description="Disordered" evidence="5">
    <location>
        <begin position="335"/>
        <end position="562"/>
    </location>
</feature>
<keyword evidence="1" id="KW-0479">Metal-binding</keyword>
<dbReference type="SMART" id="SM00249">
    <property type="entry name" value="PHD"/>
    <property type="match status" value="2"/>
</dbReference>
<dbReference type="InterPro" id="IPR052819">
    <property type="entry name" value="Chromatin_regulatory_protein"/>
</dbReference>
<evidence type="ECO:0000313" key="8">
    <source>
        <dbReference type="Proteomes" id="UP001304895"/>
    </source>
</evidence>
<evidence type="ECO:0000256" key="2">
    <source>
        <dbReference type="ARBA" id="ARBA00022771"/>
    </source>
</evidence>
<feature type="compositionally biased region" description="Pro residues" evidence="5">
    <location>
        <begin position="99"/>
        <end position="123"/>
    </location>
</feature>
<feature type="compositionally biased region" description="Polar residues" evidence="5">
    <location>
        <begin position="1"/>
        <end position="36"/>
    </location>
</feature>
<feature type="compositionally biased region" description="Low complexity" evidence="5">
    <location>
        <begin position="512"/>
        <end position="553"/>
    </location>
</feature>
<reference evidence="7" key="2">
    <citation type="submission" date="2023-05" db="EMBL/GenBank/DDBJ databases">
        <authorList>
            <consortium name="Lawrence Berkeley National Laboratory"/>
            <person name="Steindorff A."/>
            <person name="Hensen N."/>
            <person name="Bonometti L."/>
            <person name="Westerberg I."/>
            <person name="Brannstrom I.O."/>
            <person name="Guillou S."/>
            <person name="Cros-Aarteil S."/>
            <person name="Calhoun S."/>
            <person name="Haridas S."/>
            <person name="Kuo A."/>
            <person name="Mondo S."/>
            <person name="Pangilinan J."/>
            <person name="Riley R."/>
            <person name="Labutti K."/>
            <person name="Andreopoulos B."/>
            <person name="Lipzen A."/>
            <person name="Chen C."/>
            <person name="Yanf M."/>
            <person name="Daum C."/>
            <person name="Ng V."/>
            <person name="Clum A."/>
            <person name="Ohm R."/>
            <person name="Martin F."/>
            <person name="Silar P."/>
            <person name="Natvig D."/>
            <person name="Lalanne C."/>
            <person name="Gautier V."/>
            <person name="Ament-Velasquez S.L."/>
            <person name="Kruys A."/>
            <person name="Hutchinson M.I."/>
            <person name="Powell A.J."/>
            <person name="Barry K."/>
            <person name="Miller A.N."/>
            <person name="Grigoriev I.V."/>
            <person name="Debuchy R."/>
            <person name="Gladieux P."/>
            <person name="Thoren M.H."/>
            <person name="Johannesson H."/>
        </authorList>
    </citation>
    <scope>NUCLEOTIDE SEQUENCE</scope>
    <source>
        <strain evidence="7">CBS 123565</strain>
    </source>
</reference>
<keyword evidence="2 4" id="KW-0863">Zinc-finger</keyword>
<feature type="region of interest" description="Disordered" evidence="5">
    <location>
        <begin position="92"/>
        <end position="250"/>
    </location>
</feature>
<dbReference type="InterPro" id="IPR001965">
    <property type="entry name" value="Znf_PHD"/>
</dbReference>
<dbReference type="PANTHER" id="PTHR47636">
    <property type="entry name" value="TRANSCRIPTIONAL REGULATORY PROTEIN RCO1"/>
    <property type="match status" value="1"/>
</dbReference>
<dbReference type="Proteomes" id="UP001304895">
    <property type="component" value="Unassembled WGS sequence"/>
</dbReference>
<dbReference type="EMBL" id="MU853406">
    <property type="protein sequence ID" value="KAK4135375.1"/>
    <property type="molecule type" value="Genomic_DNA"/>
</dbReference>
<dbReference type="GO" id="GO:0008270">
    <property type="term" value="F:zinc ion binding"/>
    <property type="evidence" value="ECO:0007669"/>
    <property type="project" value="UniProtKB-KW"/>
</dbReference>
<keyword evidence="3" id="KW-0862">Zinc</keyword>
<dbReference type="PANTHER" id="PTHR47636:SF1">
    <property type="entry name" value="TRANSCRIPTIONAL REGULATORY PROTEIN RCO1"/>
    <property type="match status" value="1"/>
</dbReference>
<dbReference type="SUPFAM" id="SSF57903">
    <property type="entry name" value="FYVE/PHD zinc finger"/>
    <property type="match status" value="2"/>
</dbReference>
<dbReference type="GO" id="GO:0006357">
    <property type="term" value="P:regulation of transcription by RNA polymerase II"/>
    <property type="evidence" value="ECO:0007669"/>
    <property type="project" value="TreeGrafter"/>
</dbReference>
<sequence length="1268" mass="134680">MSTATGPPNTRTTRSRFSSPQTAPAANGTTDPSRAQGSSSGGGGTNTSEGQKQFMQRWLEPPVKVSASYHDAGLVRHGVFENMAPLGTLPKVGLFKKTAPPPAAAPEHTPPTPPTHTPTPTPPVRIVIKPRVTAPVTPVPALPPAPEEDETEEEDDANTEDLQGPDEDDVDADGDDEAADGGNSKHRAAPAASRLRRSVASGETDDEDWAPARAGQKGGARRSQSRVSARRPSTASSVQQPAAIASSRPVGQKEIIDKVVEAAVDEALIHFRYPTAWALRTLYDENSSRPEFLSMIEKVFMQTADADTLEEFARLLQNKKKDGKKDNKGFYYFVPPTANSRSAPPSPKRAPYGNLVRFDLSTLHLDRPGKSRKRERPAPASAPAPAPKVDREPEVVQPEPAEPEPELHPRKKRKSGRHAEPSSKMTTANGVDGKADADSPSRRRQRARSMSSTSSLSSARSLSPPAEIRESDAGGEGEAFDEAPSRASPALPQPITARRRRSNAPRKGRNVSPSRPSPAASTAPHQPQKQQAAAPSKRSAPSQRPSPAAEQPAGEAVQQPYEMPAVVDSPLFPNLASKKGGKAGASALVVFTSKVGKIDENDAKQRLRLSARKVTANNHEPVPVSHTRRSSAQVAYLQEQESNRASTPAPALRPRSALVTARPTPAPREGRSTRSALKRAYDDLDEPAASPTASSFPGSEAASMAPNSRAGTPALRAAKKPRTGLRIKHSPVKKKSDPSAGVPRPSGERSSPLGNGNANRDDDNDDYCSSCGGNGELVCCDGCTRSFHFKCVDPVLESLMPVEWYCNVCRTGRGPAGFPMHSGAFASLLEKLDALNTSAYRLPGRVQNHFDGVRAGAEGEYEEVVPVVKQTRKRRSEDEQAPDAFRLKDSDGNAAICHGCLKGSLGNRFIIPCSQCGIYWHLDCLDPPLANPPVLRTWKCPLHVEDLLQAPGAIASARRFRRIKNAPVVKPVFSRGYVNNGYIEVDLEESAGEEEATGWRDVATYGRVVRLPEKGIKLDFISRALNSCKGNAMPASNVAASGVAPMEQRSLEEQQAALNLARLSGGGRAGGDGVAALIDAMVSQADPSLIDMMARANPAHLDSTGKLDQMDQQSLRAILARAEAMSEQIRSLLAPATASQSPPRPGTSSTSKAAHPPNTTSQSPNSHSDTSVNMDPADSVILDTDPAKSPASPATTDDVPAMTQGEKTPVQGDQSPSAPLHLEDSAPAGPATPTKAPVLAGDEPVVLESGGDGDDDDEKVLGEGVGVE</sequence>
<protein>
    <recommendedName>
        <fullName evidence="6">PHD-type domain-containing protein</fullName>
    </recommendedName>
</protein>